<organism evidence="2 3">
    <name type="scientific">Natronococcus amylolyticus DSM 10524</name>
    <dbReference type="NCBI Taxonomy" id="1227497"/>
    <lineage>
        <taxon>Archaea</taxon>
        <taxon>Methanobacteriati</taxon>
        <taxon>Methanobacteriota</taxon>
        <taxon>Stenosarchaea group</taxon>
        <taxon>Halobacteria</taxon>
        <taxon>Halobacteriales</taxon>
        <taxon>Natrialbaceae</taxon>
        <taxon>Natronococcus</taxon>
    </lineage>
</organism>
<dbReference type="AlphaFoldDB" id="L9XEQ7"/>
<feature type="region of interest" description="Disordered" evidence="1">
    <location>
        <begin position="47"/>
        <end position="90"/>
    </location>
</feature>
<comment type="caution">
    <text evidence="2">The sequence shown here is derived from an EMBL/GenBank/DDBJ whole genome shotgun (WGS) entry which is preliminary data.</text>
</comment>
<accession>L9XEQ7</accession>
<evidence type="ECO:0000313" key="2">
    <source>
        <dbReference type="EMBL" id="ELY60215.1"/>
    </source>
</evidence>
<reference evidence="2 3" key="1">
    <citation type="journal article" date="2014" name="PLoS Genet.">
        <title>Phylogenetically driven sequencing of extremely halophilic archaea reveals strategies for static and dynamic osmo-response.</title>
        <authorList>
            <person name="Becker E.A."/>
            <person name="Seitzer P.M."/>
            <person name="Tritt A."/>
            <person name="Larsen D."/>
            <person name="Krusor M."/>
            <person name="Yao A.I."/>
            <person name="Wu D."/>
            <person name="Madern D."/>
            <person name="Eisen J.A."/>
            <person name="Darling A.E."/>
            <person name="Facciotti M.T."/>
        </authorList>
    </citation>
    <scope>NUCLEOTIDE SEQUENCE [LARGE SCALE GENOMIC DNA]</scope>
    <source>
        <strain evidence="2 3">DSM 10524</strain>
    </source>
</reference>
<dbReference type="eggNOG" id="arCOG14367">
    <property type="taxonomic scope" value="Archaea"/>
</dbReference>
<dbReference type="PATRIC" id="fig|1227497.3.peg.604"/>
<protein>
    <submittedName>
        <fullName evidence="2">Uncharacterized protein</fullName>
    </submittedName>
</protein>
<dbReference type="OrthoDB" id="189973at2157"/>
<dbReference type="STRING" id="1227497.C491_02925"/>
<proteinExistence type="predicted"/>
<gene>
    <name evidence="2" type="ORF">C491_02925</name>
</gene>
<sequence length="248" mass="27429">MPGLSVAFDAETLEELEAERRLLGFESRGAYVRWLVDRRDALEDARPRADGLEIESEDQDSTTTNPDGTSGATETDGFDDAPGSLTPERVTRVPEDNVGADATVLETVRFDRLDELSRRAVAETRSRLDREVETGLEYRSTTPLGREGLQPGADLIDLDALSVPGRSADRRERRRAVAGRAIAFLRDEGQAKKATVVGELYDSYPVGYETADGWWAFLKDVFEQVDAVEGGAGSRVWRYVGSTRRRDA</sequence>
<dbReference type="EMBL" id="AOIB01000013">
    <property type="protein sequence ID" value="ELY60215.1"/>
    <property type="molecule type" value="Genomic_DNA"/>
</dbReference>
<dbReference type="RefSeq" id="WP_005553662.1">
    <property type="nucleotide sequence ID" value="NZ_AOIB01000013.1"/>
</dbReference>
<evidence type="ECO:0000313" key="3">
    <source>
        <dbReference type="Proteomes" id="UP000011688"/>
    </source>
</evidence>
<evidence type="ECO:0000256" key="1">
    <source>
        <dbReference type="SAM" id="MobiDB-lite"/>
    </source>
</evidence>
<name>L9XEQ7_9EURY</name>
<feature type="compositionally biased region" description="Polar residues" evidence="1">
    <location>
        <begin position="61"/>
        <end position="73"/>
    </location>
</feature>
<keyword evidence="3" id="KW-1185">Reference proteome</keyword>
<dbReference type="Proteomes" id="UP000011688">
    <property type="component" value="Unassembled WGS sequence"/>
</dbReference>